<dbReference type="InterPro" id="IPR038332">
    <property type="entry name" value="PPE_sf"/>
</dbReference>
<name>A0A7Z7IPD6_9MYCO</name>
<sequence>MANFALLPPEINSALMFTGAGPGPLLEAAVAWDGLSFELGSAASSFGSITSSLATQAWQGPAAAAMVAAAAPYASWLDAAATRAAGAAGQARAVAGVFEAARTAMVQPIAVAANRSQIVSLVLSNLFGQNAPAIAGAFCPNRFDSTSDTI</sequence>
<dbReference type="SUPFAM" id="SSF140459">
    <property type="entry name" value="PE/PPE dimer-like"/>
    <property type="match status" value="1"/>
</dbReference>
<comment type="caution">
    <text evidence="3">The sequence shown here is derived from an EMBL/GenBank/DDBJ whole genome shotgun (WGS) entry which is preliminary data.</text>
</comment>
<evidence type="ECO:0000313" key="4">
    <source>
        <dbReference type="Proteomes" id="UP000554965"/>
    </source>
</evidence>
<protein>
    <submittedName>
        <fullName evidence="3">Putative PPE family protein PPE42</fullName>
    </submittedName>
</protein>
<comment type="similarity">
    <text evidence="1">Belongs to the mycobacterial PPE family.</text>
</comment>
<dbReference type="AlphaFoldDB" id="A0A7Z7IPD6"/>
<dbReference type="PANTHER" id="PTHR46766:SF1">
    <property type="entry name" value="GLUTAMINE-RICH PROTEIN 2"/>
    <property type="match status" value="1"/>
</dbReference>
<evidence type="ECO:0000259" key="2">
    <source>
        <dbReference type="Pfam" id="PF00823"/>
    </source>
</evidence>
<dbReference type="PANTHER" id="PTHR46766">
    <property type="entry name" value="GLUTAMINE-RICH PROTEIN 2"/>
    <property type="match status" value="1"/>
</dbReference>
<organism evidence="3 4">
    <name type="scientific">Mycobacterium simulans</name>
    <dbReference type="NCBI Taxonomy" id="627089"/>
    <lineage>
        <taxon>Bacteria</taxon>
        <taxon>Bacillati</taxon>
        <taxon>Actinomycetota</taxon>
        <taxon>Actinomycetes</taxon>
        <taxon>Mycobacteriales</taxon>
        <taxon>Mycobacteriaceae</taxon>
        <taxon>Mycobacterium</taxon>
    </lineage>
</organism>
<dbReference type="Gene3D" id="1.20.1260.20">
    <property type="entry name" value="PPE superfamily"/>
    <property type="match status" value="1"/>
</dbReference>
<dbReference type="Pfam" id="PF00823">
    <property type="entry name" value="PPE"/>
    <property type="match status" value="1"/>
</dbReference>
<keyword evidence="4" id="KW-1185">Reference proteome</keyword>
<feature type="domain" description="PPE" evidence="2">
    <location>
        <begin position="3"/>
        <end position="136"/>
    </location>
</feature>
<dbReference type="Proteomes" id="UP000554965">
    <property type="component" value="Unassembled WGS sequence"/>
</dbReference>
<evidence type="ECO:0000256" key="1">
    <source>
        <dbReference type="ARBA" id="ARBA00010652"/>
    </source>
</evidence>
<accession>A0A7Z7IPD6</accession>
<reference evidence="3 4" key="1">
    <citation type="submission" date="2017-10" db="EMBL/GenBank/DDBJ databases">
        <authorList>
            <consortium name="Urmite Genomes"/>
        </authorList>
    </citation>
    <scope>NUCLEOTIDE SEQUENCE [LARGE SCALE GENOMIC DNA]</scope>
    <source>
        <strain evidence="3 4">FB-527</strain>
    </source>
</reference>
<evidence type="ECO:0000313" key="3">
    <source>
        <dbReference type="EMBL" id="SOJ57345.1"/>
    </source>
</evidence>
<gene>
    <name evidence="3" type="ORF">MSIMFB_04824</name>
</gene>
<proteinExistence type="inferred from homology"/>
<dbReference type="GO" id="GO:0052572">
    <property type="term" value="P:response to host immune response"/>
    <property type="evidence" value="ECO:0007669"/>
    <property type="project" value="TreeGrafter"/>
</dbReference>
<dbReference type="EMBL" id="OCTY01000002">
    <property type="protein sequence ID" value="SOJ57345.1"/>
    <property type="molecule type" value="Genomic_DNA"/>
</dbReference>
<dbReference type="InterPro" id="IPR000030">
    <property type="entry name" value="PPE_dom"/>
</dbReference>